<accession>A0A7V4KEK5</accession>
<feature type="domain" description="Glycosyltransferase 2-like" evidence="1">
    <location>
        <begin position="2"/>
        <end position="25"/>
    </location>
</feature>
<dbReference type="Pfam" id="PF00535">
    <property type="entry name" value="Glycos_transf_2"/>
    <property type="match status" value="1"/>
</dbReference>
<dbReference type="SUPFAM" id="SSF53448">
    <property type="entry name" value="Nucleotide-diphospho-sugar transferases"/>
    <property type="match status" value="1"/>
</dbReference>
<protein>
    <submittedName>
        <fullName evidence="2">Glycosyltransferase</fullName>
    </submittedName>
</protein>
<dbReference type="InterPro" id="IPR001173">
    <property type="entry name" value="Glyco_trans_2-like"/>
</dbReference>
<dbReference type="GO" id="GO:0016740">
    <property type="term" value="F:transferase activity"/>
    <property type="evidence" value="ECO:0007669"/>
    <property type="project" value="UniProtKB-KW"/>
</dbReference>
<reference evidence="2" key="1">
    <citation type="journal article" date="2020" name="mSystems">
        <title>Genome- and Community-Level Interaction Insights into Carbon Utilization and Element Cycling Functions of Hydrothermarchaeota in Hydrothermal Sediment.</title>
        <authorList>
            <person name="Zhou Z."/>
            <person name="Liu Y."/>
            <person name="Xu W."/>
            <person name="Pan J."/>
            <person name="Luo Z.H."/>
            <person name="Li M."/>
        </authorList>
    </citation>
    <scope>NUCLEOTIDE SEQUENCE [LARGE SCALE GENOMIC DNA]</scope>
    <source>
        <strain evidence="2">SpSt-61</strain>
    </source>
</reference>
<dbReference type="InterPro" id="IPR029044">
    <property type="entry name" value="Nucleotide-diphossugar_trans"/>
</dbReference>
<evidence type="ECO:0000259" key="1">
    <source>
        <dbReference type="Pfam" id="PF00535"/>
    </source>
</evidence>
<organism evidence="2">
    <name type="scientific">Fervidobacterium pennivorans</name>
    <dbReference type="NCBI Taxonomy" id="93466"/>
    <lineage>
        <taxon>Bacteria</taxon>
        <taxon>Thermotogati</taxon>
        <taxon>Thermotogota</taxon>
        <taxon>Thermotogae</taxon>
        <taxon>Thermotogales</taxon>
        <taxon>Fervidobacteriaceae</taxon>
        <taxon>Fervidobacterium</taxon>
    </lineage>
</organism>
<name>A0A7V4KEK5_FERPE</name>
<proteinExistence type="predicted"/>
<gene>
    <name evidence="2" type="ORF">ENT78_09525</name>
</gene>
<keyword evidence="2" id="KW-0808">Transferase</keyword>
<dbReference type="Gene3D" id="3.90.550.10">
    <property type="entry name" value="Spore Coat Polysaccharide Biosynthesis Protein SpsA, Chain A"/>
    <property type="match status" value="1"/>
</dbReference>
<dbReference type="AlphaFoldDB" id="A0A7V4KEK5"/>
<sequence length="49" mass="5516">MDLEIIVVNDGSTDRTKEVLMKYFPTAVLATTKSSQKKTVAQVQRETED</sequence>
<dbReference type="EMBL" id="DSZZ01000448">
    <property type="protein sequence ID" value="HGU53741.1"/>
    <property type="molecule type" value="Genomic_DNA"/>
</dbReference>
<comment type="caution">
    <text evidence="2">The sequence shown here is derived from an EMBL/GenBank/DDBJ whole genome shotgun (WGS) entry which is preliminary data.</text>
</comment>
<evidence type="ECO:0000313" key="2">
    <source>
        <dbReference type="EMBL" id="HGU53741.1"/>
    </source>
</evidence>